<protein>
    <recommendedName>
        <fullName evidence="1">N-acetyltransferase domain-containing protein</fullName>
    </recommendedName>
</protein>
<sequence length="228" mass="24168">MRDIPTIVRVTASEAGSAFALHIASLGEFMLPIGRDAFDELVAAGQLFALARRGALVGICYVKPDGKNLDEVPRWEYGGVHVSPDLRRTGLGTALSAVAVAAVSHDAPKPVMAYVHQANLEPLAMIVGRLGFVFTGKSIRLGPEQAPGYLRRDADGYATADVLELPPHAVGRLADGLELLDRRTVRLADDLFPTGLETAAENLRRTAYGSRASASEGRVVAGRSPGLS</sequence>
<dbReference type="InterPro" id="IPR000182">
    <property type="entry name" value="GNAT_dom"/>
</dbReference>
<dbReference type="SUPFAM" id="SSF55729">
    <property type="entry name" value="Acyl-CoA N-acyltransferases (Nat)"/>
    <property type="match status" value="1"/>
</dbReference>
<evidence type="ECO:0000313" key="3">
    <source>
        <dbReference type="Proteomes" id="UP000619260"/>
    </source>
</evidence>
<accession>A0A8J4DR76</accession>
<dbReference type="EMBL" id="BOPF01000012">
    <property type="protein sequence ID" value="GIJ46781.1"/>
    <property type="molecule type" value="Genomic_DNA"/>
</dbReference>
<proteinExistence type="predicted"/>
<dbReference type="Proteomes" id="UP000619260">
    <property type="component" value="Unassembled WGS sequence"/>
</dbReference>
<keyword evidence="3" id="KW-1185">Reference proteome</keyword>
<dbReference type="PROSITE" id="PS51186">
    <property type="entry name" value="GNAT"/>
    <property type="match status" value="1"/>
</dbReference>
<dbReference type="Gene3D" id="3.40.630.30">
    <property type="match status" value="1"/>
</dbReference>
<reference evidence="2" key="1">
    <citation type="submission" date="2021-01" db="EMBL/GenBank/DDBJ databases">
        <title>Whole genome shotgun sequence of Virgisporangium aliadipatigenens NBRC 105644.</title>
        <authorList>
            <person name="Komaki H."/>
            <person name="Tamura T."/>
        </authorList>
    </citation>
    <scope>NUCLEOTIDE SEQUENCE</scope>
    <source>
        <strain evidence="2">NBRC 105644</strain>
    </source>
</reference>
<dbReference type="AlphaFoldDB" id="A0A8J4DR76"/>
<dbReference type="GO" id="GO:0016747">
    <property type="term" value="F:acyltransferase activity, transferring groups other than amino-acyl groups"/>
    <property type="evidence" value="ECO:0007669"/>
    <property type="project" value="InterPro"/>
</dbReference>
<dbReference type="Pfam" id="PF00583">
    <property type="entry name" value="Acetyltransf_1"/>
    <property type="match status" value="1"/>
</dbReference>
<dbReference type="RefSeq" id="WP_203900297.1">
    <property type="nucleotide sequence ID" value="NZ_BOPF01000012.1"/>
</dbReference>
<dbReference type="CDD" id="cd04301">
    <property type="entry name" value="NAT_SF"/>
    <property type="match status" value="1"/>
</dbReference>
<name>A0A8J4DR76_9ACTN</name>
<feature type="domain" description="N-acetyltransferase" evidence="1">
    <location>
        <begin position="5"/>
        <end position="155"/>
    </location>
</feature>
<dbReference type="InterPro" id="IPR016181">
    <property type="entry name" value="Acyl_CoA_acyltransferase"/>
</dbReference>
<gene>
    <name evidence="2" type="ORF">Val02_36670</name>
</gene>
<comment type="caution">
    <text evidence="2">The sequence shown here is derived from an EMBL/GenBank/DDBJ whole genome shotgun (WGS) entry which is preliminary data.</text>
</comment>
<evidence type="ECO:0000313" key="2">
    <source>
        <dbReference type="EMBL" id="GIJ46781.1"/>
    </source>
</evidence>
<organism evidence="2 3">
    <name type="scientific">Virgisporangium aliadipatigenens</name>
    <dbReference type="NCBI Taxonomy" id="741659"/>
    <lineage>
        <taxon>Bacteria</taxon>
        <taxon>Bacillati</taxon>
        <taxon>Actinomycetota</taxon>
        <taxon>Actinomycetes</taxon>
        <taxon>Micromonosporales</taxon>
        <taxon>Micromonosporaceae</taxon>
        <taxon>Virgisporangium</taxon>
    </lineage>
</organism>
<evidence type="ECO:0000259" key="1">
    <source>
        <dbReference type="PROSITE" id="PS51186"/>
    </source>
</evidence>